<feature type="compositionally biased region" description="Low complexity" evidence="1">
    <location>
        <begin position="93"/>
        <end position="104"/>
    </location>
</feature>
<keyword evidence="3" id="KW-1185">Reference proteome</keyword>
<evidence type="ECO:0000256" key="1">
    <source>
        <dbReference type="SAM" id="MobiDB-lite"/>
    </source>
</evidence>
<sequence length="201" mass="22622">MTNLVLRRTNSHLRIHQSSTPKPISISIPIPHLTSSRLYPAQRHTNPQHSSPTLALLSRPPVCDQLTHPAPDRYPSFRNISITSHTYMNTQDTHPTSSSLHTAHPPSPPSPPTTHHLSAPQHSIFTNHQSICNMLDRVQRQCTRCMEFQCPNVLSSKTQRADIPNHSSIHSHTPNQLTPYCPVCPRGMHTINYAELPVERS</sequence>
<proteinExistence type="predicted"/>
<dbReference type="EMBL" id="JAZHXI010000003">
    <property type="protein sequence ID" value="KAL2073178.1"/>
    <property type="molecule type" value="Genomic_DNA"/>
</dbReference>
<name>A0ABR4CUX7_9HELO</name>
<protein>
    <submittedName>
        <fullName evidence="2">Uncharacterized protein</fullName>
    </submittedName>
</protein>
<comment type="caution">
    <text evidence="2">The sequence shown here is derived from an EMBL/GenBank/DDBJ whole genome shotgun (WGS) entry which is preliminary data.</text>
</comment>
<organism evidence="2 3">
    <name type="scientific">Oculimacula yallundae</name>
    <dbReference type="NCBI Taxonomy" id="86028"/>
    <lineage>
        <taxon>Eukaryota</taxon>
        <taxon>Fungi</taxon>
        <taxon>Dikarya</taxon>
        <taxon>Ascomycota</taxon>
        <taxon>Pezizomycotina</taxon>
        <taxon>Leotiomycetes</taxon>
        <taxon>Helotiales</taxon>
        <taxon>Ploettnerulaceae</taxon>
        <taxon>Oculimacula</taxon>
    </lineage>
</organism>
<dbReference type="Proteomes" id="UP001595075">
    <property type="component" value="Unassembled WGS sequence"/>
</dbReference>
<reference evidence="2 3" key="1">
    <citation type="journal article" date="2024" name="Commun. Biol.">
        <title>Comparative genomic analysis of thermophilic fungi reveals convergent evolutionary adaptations and gene losses.</title>
        <authorList>
            <person name="Steindorff A.S."/>
            <person name="Aguilar-Pontes M.V."/>
            <person name="Robinson A.J."/>
            <person name="Andreopoulos B."/>
            <person name="LaButti K."/>
            <person name="Kuo A."/>
            <person name="Mondo S."/>
            <person name="Riley R."/>
            <person name="Otillar R."/>
            <person name="Haridas S."/>
            <person name="Lipzen A."/>
            <person name="Grimwood J."/>
            <person name="Schmutz J."/>
            <person name="Clum A."/>
            <person name="Reid I.D."/>
            <person name="Moisan M.C."/>
            <person name="Butler G."/>
            <person name="Nguyen T.T.M."/>
            <person name="Dewar K."/>
            <person name="Conant G."/>
            <person name="Drula E."/>
            <person name="Henrissat B."/>
            <person name="Hansel C."/>
            <person name="Singer S."/>
            <person name="Hutchinson M.I."/>
            <person name="de Vries R.P."/>
            <person name="Natvig D.O."/>
            <person name="Powell A.J."/>
            <person name="Tsang A."/>
            <person name="Grigoriev I.V."/>
        </authorList>
    </citation>
    <scope>NUCLEOTIDE SEQUENCE [LARGE SCALE GENOMIC DNA]</scope>
    <source>
        <strain evidence="2 3">CBS 494.80</strain>
    </source>
</reference>
<evidence type="ECO:0000313" key="3">
    <source>
        <dbReference type="Proteomes" id="UP001595075"/>
    </source>
</evidence>
<gene>
    <name evidence="2" type="ORF">VTL71DRAFT_10502</name>
</gene>
<accession>A0ABR4CUX7</accession>
<evidence type="ECO:0000313" key="2">
    <source>
        <dbReference type="EMBL" id="KAL2073178.1"/>
    </source>
</evidence>
<feature type="region of interest" description="Disordered" evidence="1">
    <location>
        <begin position="88"/>
        <end position="119"/>
    </location>
</feature>